<dbReference type="Gene3D" id="1.25.40.1040">
    <property type="match status" value="1"/>
</dbReference>
<dbReference type="EMBL" id="JAKELL010000006">
    <property type="protein sequence ID" value="KAH8998080.1"/>
    <property type="molecule type" value="Genomic_DNA"/>
</dbReference>
<feature type="repeat" description="TPR" evidence="3">
    <location>
        <begin position="82"/>
        <end position="115"/>
    </location>
</feature>
<evidence type="ECO:0000256" key="1">
    <source>
        <dbReference type="ARBA" id="ARBA00022737"/>
    </source>
</evidence>
<keyword evidence="1" id="KW-0677">Repeat</keyword>
<dbReference type="InterPro" id="IPR021183">
    <property type="entry name" value="NatA_aux_su"/>
</dbReference>
<keyword evidence="6" id="KW-1185">Reference proteome</keyword>
<gene>
    <name evidence="5" type="ORF">EDB92DRAFT_1941761</name>
</gene>
<dbReference type="Proteomes" id="UP001201163">
    <property type="component" value="Unassembled WGS sequence"/>
</dbReference>
<dbReference type="AlphaFoldDB" id="A0AAD4LM66"/>
<dbReference type="PANTHER" id="PTHR22767">
    <property type="entry name" value="N-TERMINAL ACETYLTRANSFERASE-RELATED"/>
    <property type="match status" value="1"/>
</dbReference>
<evidence type="ECO:0000256" key="3">
    <source>
        <dbReference type="PROSITE-ProRule" id="PRU00339"/>
    </source>
</evidence>
<name>A0AAD4LM66_9AGAM</name>
<accession>A0AAD4LM66</accession>
<dbReference type="Pfam" id="PF13181">
    <property type="entry name" value="TPR_8"/>
    <property type="match status" value="1"/>
</dbReference>
<evidence type="ECO:0000256" key="2">
    <source>
        <dbReference type="ARBA" id="ARBA00022803"/>
    </source>
</evidence>
<dbReference type="PROSITE" id="PS50005">
    <property type="entry name" value="TPR"/>
    <property type="match status" value="1"/>
</dbReference>
<dbReference type="InterPro" id="IPR011990">
    <property type="entry name" value="TPR-like_helical_dom_sf"/>
</dbReference>
<evidence type="ECO:0000313" key="5">
    <source>
        <dbReference type="EMBL" id="KAH8998080.1"/>
    </source>
</evidence>
<dbReference type="InterPro" id="IPR019734">
    <property type="entry name" value="TPR_rpt"/>
</dbReference>
<evidence type="ECO:0000313" key="6">
    <source>
        <dbReference type="Proteomes" id="UP001201163"/>
    </source>
</evidence>
<dbReference type="GO" id="GO:0031415">
    <property type="term" value="C:NatA complex"/>
    <property type="evidence" value="ECO:0007669"/>
    <property type="project" value="TreeGrafter"/>
</dbReference>
<dbReference type="Gene3D" id="1.25.40.1010">
    <property type="match status" value="1"/>
</dbReference>
<dbReference type="SMART" id="SM00028">
    <property type="entry name" value="TPR"/>
    <property type="match status" value="8"/>
</dbReference>
<organism evidence="5 6">
    <name type="scientific">Lactarius akahatsu</name>
    <dbReference type="NCBI Taxonomy" id="416441"/>
    <lineage>
        <taxon>Eukaryota</taxon>
        <taxon>Fungi</taxon>
        <taxon>Dikarya</taxon>
        <taxon>Basidiomycota</taxon>
        <taxon>Agaricomycotina</taxon>
        <taxon>Agaricomycetes</taxon>
        <taxon>Russulales</taxon>
        <taxon>Russulaceae</taxon>
        <taxon>Lactarius</taxon>
    </lineage>
</organism>
<sequence length="881" mass="99272">MTPTPAKRALPSKESTLFRELLNLYETRQLKKGQKTADQILKKFPEHGETLCMKGLILTHMGKREEGLELVKKGVRLDLTSHIVWHVFGLIQKGEKNYEEALKSYTQALRFDKDNLNILRDAAHLQTQLRLHDGLVDTRFLLLKLRPNLRQNWIGLALAYHLNGNLTEANKVLEQYERSLKNVPDYDPEQSDLLLYHVRVLEERGDLPEALTLLDTNAKSRAIVDRVAVMETRARILSKQEPGTDAEQAWRALIERNPDNTSYYYGFFSSKNTDLGALTDADRPNTLHLLRELSLQNPRTLTPKRLELTVAPVGDFKPLVNMYLLQGLNKGIPSLFVDLKPLYHDNQKLAVVEELVEGYRQVLEEGRLPDEFPDAVAAISDSDVPTMYLWTLYFLAQHFSHTNRHSRALSLLSTAISHTPTLPELHTLRGRVLKRLGDPYGASAAVNEARLLDGQDRFLNTKSAKYKLRAGLVEEASDIFGLFTKKDAVSPGADLEEMQSLLYLTEEGDAHRRQGKLHHALKKYHAVRKVFEEFEDDQFDFHGYSLRKFTINIYLNLLSWEDQLWSHPAYIHSAVSASQIYVRLFDSPSLANDVLSTGLSAEEEKKAKKKARKAQQKQEELKKGKPFTVNRRSPLKHAVAAAAAAASNEDKGLELTPTKDEDPDGIKLLTSPEPLERAWKLLSPLLRLPINNIDLWISIYDVAVRRGKYLQAVRALSHAKALDADHPELHVRYLHFQKLYGSLPLPPPAPVGTVISNAMATLATDEMSSEAYNVQYLQRHSGNAGAVLGAAKALQILGGPRDEVEGILFGVLNPGVDLPLKTALDVWSFLKDTSSPRVNEFRLACDEKFNLSTVFKTPDELAVMYSQGPDTPINTRAEIDD</sequence>
<feature type="compositionally biased region" description="Basic and acidic residues" evidence="4">
    <location>
        <begin position="648"/>
        <end position="660"/>
    </location>
</feature>
<dbReference type="Pfam" id="PF12569">
    <property type="entry name" value="NatA_aux_su"/>
    <property type="match status" value="1"/>
</dbReference>
<comment type="caution">
    <text evidence="5">The sequence shown here is derived from an EMBL/GenBank/DDBJ whole genome shotgun (WGS) entry which is preliminary data.</text>
</comment>
<dbReference type="PIRSF" id="PIRSF000422">
    <property type="entry name" value="N-terminal-AcTrfase-A_aux_su"/>
    <property type="match status" value="1"/>
</dbReference>
<feature type="region of interest" description="Disordered" evidence="4">
    <location>
        <begin position="603"/>
        <end position="623"/>
    </location>
</feature>
<dbReference type="PANTHER" id="PTHR22767:SF2">
    <property type="entry name" value="N(ALPHA)-ACETYLTRANSFERASE 15_16, ISOFORM A"/>
    <property type="match status" value="1"/>
</dbReference>
<proteinExistence type="predicted"/>
<evidence type="ECO:0000256" key="4">
    <source>
        <dbReference type="SAM" id="MobiDB-lite"/>
    </source>
</evidence>
<feature type="region of interest" description="Disordered" evidence="4">
    <location>
        <begin position="644"/>
        <end position="665"/>
    </location>
</feature>
<reference evidence="5" key="1">
    <citation type="submission" date="2022-01" db="EMBL/GenBank/DDBJ databases">
        <title>Comparative genomics reveals a dynamic genome evolution in the ectomycorrhizal milk-cap (Lactarius) mushrooms.</title>
        <authorList>
            <consortium name="DOE Joint Genome Institute"/>
            <person name="Lebreton A."/>
            <person name="Tang N."/>
            <person name="Kuo A."/>
            <person name="LaButti K."/>
            <person name="Drula E."/>
            <person name="Barry K."/>
            <person name="Clum A."/>
            <person name="Lipzen A."/>
            <person name="Mousain D."/>
            <person name="Ng V."/>
            <person name="Wang R."/>
            <person name="Wang X."/>
            <person name="Dai Y."/>
            <person name="Henrissat B."/>
            <person name="Grigoriev I.V."/>
            <person name="Guerin-Laguette A."/>
            <person name="Yu F."/>
            <person name="Martin F.M."/>
        </authorList>
    </citation>
    <scope>NUCLEOTIDE SEQUENCE</scope>
    <source>
        <strain evidence="5">QP</strain>
    </source>
</reference>
<protein>
    <submittedName>
        <fullName evidence="5">NMDA receptor-regulated protein 1-domain-containing protein</fullName>
    </submittedName>
</protein>
<keyword evidence="5" id="KW-0675">Receptor</keyword>
<dbReference type="SUPFAM" id="SSF48452">
    <property type="entry name" value="TPR-like"/>
    <property type="match status" value="2"/>
</dbReference>
<keyword evidence="2 3" id="KW-0802">TPR repeat</keyword>